<feature type="compositionally biased region" description="Polar residues" evidence="1">
    <location>
        <begin position="714"/>
        <end position="743"/>
    </location>
</feature>
<keyword evidence="5" id="KW-1185">Reference proteome</keyword>
<feature type="region of interest" description="Disordered" evidence="1">
    <location>
        <begin position="676"/>
        <end position="780"/>
    </location>
</feature>
<keyword evidence="3" id="KW-0732">Signal</keyword>
<feature type="compositionally biased region" description="Polar residues" evidence="1">
    <location>
        <begin position="608"/>
        <end position="634"/>
    </location>
</feature>
<proteinExistence type="predicted"/>
<feature type="chain" id="PRO_5042055674" evidence="3">
    <location>
        <begin position="26"/>
        <end position="780"/>
    </location>
</feature>
<evidence type="ECO:0000256" key="1">
    <source>
        <dbReference type="SAM" id="MobiDB-lite"/>
    </source>
</evidence>
<evidence type="ECO:0000313" key="5">
    <source>
        <dbReference type="Proteomes" id="UP001222932"/>
    </source>
</evidence>
<sequence length="780" mass="81702">MPITTQRRRRWVEAAALLLAPLSLAAHVPYSHTAYAASAQCTIKGSSWILYLGDRTAPYAWDAAANPDGAAFRERTQQMHLLTAAPDQSITCRLHGTGINVFGGLRLPGDVNLTDSTSLNITLDGQPLKPDAMTLTQSGDTWKSTILQVPAVGGAPLTNEMHTLQIQTGPRFNGSFQVWGMTGNSTISTDGWTPYSTMDVGSSTGNELPFVFNSSVASTMYNWKDQDPGVHDLGLQNVETPEVAVSVRRKAEATVNLPNNSSYLVVHGYSGPNYGKLFLDIDPAPPGVSNLPVQIDTNKPWLIYDSFFETPLDPTTNKYTVTFTTKDGELGAGVYLASTNVLEYTENALNPFTGGWADGTKPQKKNVGAVIGGAVGGVVGGLLLIGLLIFLWRRHSAAKKAKAAIMSAEECSLEGTEVESDGIPEKDGSARASLRPPSMAGRPQSGVASHRKSEMSLMLERDKRKSTMSTKSSKSARQSRHQSQMPGLMLAGDYRKEVENWLLPSGAYSGGALRQSRPVSSVSGRGLLDGLTVPSQPMPSRPVSSVSGRGLLDGLSVPPNPRHSRPVSSTSGRGLLDGLNGPPPGAHPLPSAPAPPTLDTSVAVPGSPQANLSPVEQTMVTLTSRSAQSPQSVAASLPADTAESTPAPLAAVQATAAGPPVSLPSAATPASTAIAGAPARVDPSPPQPGSGRESAMSQADSFVSLPDESEADAANTTVGSEGFSSGQSHDTPASAFLQPNSSRARPPSRLPISKTGEGKTEQMEATSVVDETEYTPGTAM</sequence>
<reference evidence="4" key="2">
    <citation type="submission" date="2023-06" db="EMBL/GenBank/DDBJ databases">
        <authorList>
            <person name="Kobayashi Y."/>
            <person name="Kayamori A."/>
            <person name="Aoki K."/>
            <person name="Shiwa Y."/>
            <person name="Fujita N."/>
            <person name="Sugita T."/>
            <person name="Iwasaki W."/>
            <person name="Tanaka N."/>
            <person name="Takashima M."/>
        </authorList>
    </citation>
    <scope>NUCLEOTIDE SEQUENCE</scope>
    <source>
        <strain evidence="4">HIS016</strain>
    </source>
</reference>
<reference evidence="4" key="1">
    <citation type="journal article" date="2023" name="BMC Genomics">
        <title>Chromosome-level genome assemblies of Cutaneotrichosporon spp. (Trichosporonales, Basidiomycota) reveal imbalanced evolution between nucleotide sequences and chromosome synteny.</title>
        <authorList>
            <person name="Kobayashi Y."/>
            <person name="Kayamori A."/>
            <person name="Aoki K."/>
            <person name="Shiwa Y."/>
            <person name="Matsutani M."/>
            <person name="Fujita N."/>
            <person name="Sugita T."/>
            <person name="Iwasaki W."/>
            <person name="Tanaka N."/>
            <person name="Takashima M."/>
        </authorList>
    </citation>
    <scope>NUCLEOTIDE SEQUENCE</scope>
    <source>
        <strain evidence="4">HIS016</strain>
    </source>
</reference>
<dbReference type="Proteomes" id="UP001222932">
    <property type="component" value="Unassembled WGS sequence"/>
</dbReference>
<feature type="compositionally biased region" description="Pro residues" evidence="1">
    <location>
        <begin position="581"/>
        <end position="596"/>
    </location>
</feature>
<dbReference type="EMBL" id="BTCM01000006">
    <property type="protein sequence ID" value="GMK58596.1"/>
    <property type="molecule type" value="Genomic_DNA"/>
</dbReference>
<accession>A0AAD3YD02</accession>
<dbReference type="AlphaFoldDB" id="A0AAD3YD02"/>
<gene>
    <name evidence="4" type="ORF">CspeluHIS016_0600380</name>
</gene>
<feature type="region of interest" description="Disordered" evidence="1">
    <location>
        <begin position="414"/>
        <end position="486"/>
    </location>
</feature>
<comment type="caution">
    <text evidence="4">The sequence shown here is derived from an EMBL/GenBank/DDBJ whole genome shotgun (WGS) entry which is preliminary data.</text>
</comment>
<feature type="compositionally biased region" description="Basic and acidic residues" evidence="1">
    <location>
        <begin position="451"/>
        <end position="465"/>
    </location>
</feature>
<feature type="region of interest" description="Disordered" evidence="1">
    <location>
        <begin position="528"/>
        <end position="645"/>
    </location>
</feature>
<evidence type="ECO:0000313" key="4">
    <source>
        <dbReference type="EMBL" id="GMK58596.1"/>
    </source>
</evidence>
<feature type="signal peptide" evidence="3">
    <location>
        <begin position="1"/>
        <end position="25"/>
    </location>
</feature>
<keyword evidence="2" id="KW-0472">Membrane</keyword>
<feature type="transmembrane region" description="Helical" evidence="2">
    <location>
        <begin position="370"/>
        <end position="392"/>
    </location>
</feature>
<evidence type="ECO:0000256" key="2">
    <source>
        <dbReference type="SAM" id="Phobius"/>
    </source>
</evidence>
<evidence type="ECO:0000256" key="3">
    <source>
        <dbReference type="SAM" id="SignalP"/>
    </source>
</evidence>
<keyword evidence="2" id="KW-1133">Transmembrane helix</keyword>
<keyword evidence="2" id="KW-0812">Transmembrane</keyword>
<name>A0AAD3YD02_9TREE</name>
<protein>
    <submittedName>
        <fullName evidence="4">Uncharacterized protein</fullName>
    </submittedName>
</protein>
<organism evidence="4 5">
    <name type="scientific">Cutaneotrichosporon spelunceum</name>
    <dbReference type="NCBI Taxonomy" id="1672016"/>
    <lineage>
        <taxon>Eukaryota</taxon>
        <taxon>Fungi</taxon>
        <taxon>Dikarya</taxon>
        <taxon>Basidiomycota</taxon>
        <taxon>Agaricomycotina</taxon>
        <taxon>Tremellomycetes</taxon>
        <taxon>Trichosporonales</taxon>
        <taxon>Trichosporonaceae</taxon>
        <taxon>Cutaneotrichosporon</taxon>
    </lineage>
</organism>